<dbReference type="GO" id="GO:0015171">
    <property type="term" value="F:amino acid transmembrane transporter activity"/>
    <property type="evidence" value="ECO:0007669"/>
    <property type="project" value="TreeGrafter"/>
</dbReference>
<dbReference type="STRING" id="388357.GCA_001580365_03139"/>
<name>A0A512IGI2_9MICC</name>
<dbReference type="Proteomes" id="UP000321103">
    <property type="component" value="Unassembled WGS sequence"/>
</dbReference>
<keyword evidence="2" id="KW-0472">Membrane</keyword>
<organism evidence="3 4">
    <name type="scientific">Kocuria turfanensis</name>
    <dbReference type="NCBI Taxonomy" id="388357"/>
    <lineage>
        <taxon>Bacteria</taxon>
        <taxon>Bacillati</taxon>
        <taxon>Actinomycetota</taxon>
        <taxon>Actinomycetes</taxon>
        <taxon>Micrococcales</taxon>
        <taxon>Micrococcaceae</taxon>
        <taxon>Kocuria</taxon>
    </lineage>
</organism>
<evidence type="ECO:0000313" key="3">
    <source>
        <dbReference type="EMBL" id="GEO96801.1"/>
    </source>
</evidence>
<keyword evidence="4" id="KW-1185">Reference proteome</keyword>
<protein>
    <recommendedName>
        <fullName evidence="5">Amino acid permease/ SLC12A domain-containing protein</fullName>
    </recommendedName>
</protein>
<dbReference type="Gene3D" id="1.20.1740.10">
    <property type="entry name" value="Amino acid/polyamine transporter I"/>
    <property type="match status" value="1"/>
</dbReference>
<comment type="caution">
    <text evidence="3">The sequence shown here is derived from an EMBL/GenBank/DDBJ whole genome shotgun (WGS) entry which is preliminary data.</text>
</comment>
<evidence type="ECO:0008006" key="5">
    <source>
        <dbReference type="Google" id="ProtNLM"/>
    </source>
</evidence>
<dbReference type="AlphaFoldDB" id="A0A512IGI2"/>
<feature type="region of interest" description="Disordered" evidence="1">
    <location>
        <begin position="1"/>
        <end position="20"/>
    </location>
</feature>
<accession>A0A512IGI2</accession>
<evidence type="ECO:0000256" key="1">
    <source>
        <dbReference type="SAM" id="MobiDB-lite"/>
    </source>
</evidence>
<sequence>MTTSPTLPDRRPRPGLPLGSQLVRRKPLHQMARESESASTGLIRSFGLLQLTMISVGATLGTGIFVVLGDSVPLAGPAVWISFVIAGVAAMLSAL</sequence>
<reference evidence="3 4" key="1">
    <citation type="submission" date="2019-07" db="EMBL/GenBank/DDBJ databases">
        <title>Whole genome shotgun sequence of Kocuria turfanensis NBRC 107627.</title>
        <authorList>
            <person name="Hosoyama A."/>
            <person name="Uohara A."/>
            <person name="Ohji S."/>
            <person name="Ichikawa N."/>
        </authorList>
    </citation>
    <scope>NUCLEOTIDE SEQUENCE [LARGE SCALE GENOMIC DNA]</scope>
    <source>
        <strain evidence="3 4">NBRC 107627</strain>
    </source>
</reference>
<feature type="transmembrane region" description="Helical" evidence="2">
    <location>
        <begin position="74"/>
        <end position="94"/>
    </location>
</feature>
<dbReference type="PANTHER" id="PTHR43243">
    <property type="entry name" value="INNER MEMBRANE TRANSPORTER YGJI-RELATED"/>
    <property type="match status" value="1"/>
</dbReference>
<gene>
    <name evidence="3" type="ORF">KTU01_29240</name>
</gene>
<feature type="transmembrane region" description="Helical" evidence="2">
    <location>
        <begin position="46"/>
        <end position="68"/>
    </location>
</feature>
<evidence type="ECO:0000256" key="2">
    <source>
        <dbReference type="SAM" id="Phobius"/>
    </source>
</evidence>
<evidence type="ECO:0000313" key="4">
    <source>
        <dbReference type="Proteomes" id="UP000321103"/>
    </source>
</evidence>
<dbReference type="EMBL" id="BJZS01000098">
    <property type="protein sequence ID" value="GEO96801.1"/>
    <property type="molecule type" value="Genomic_DNA"/>
</dbReference>
<keyword evidence="2" id="KW-1133">Transmembrane helix</keyword>
<keyword evidence="2" id="KW-0812">Transmembrane</keyword>
<dbReference type="PANTHER" id="PTHR43243:SF24">
    <property type="entry name" value="CATIONIC AMINO ACID TRANSPORT INTEGRAL MEMBRANE PROTEIN ROCE-RELATED"/>
    <property type="match status" value="1"/>
</dbReference>
<proteinExistence type="predicted"/>